<feature type="transmembrane region" description="Helical" evidence="1">
    <location>
        <begin position="136"/>
        <end position="154"/>
    </location>
</feature>
<name>A0A4U5NET5_STECR</name>
<proteinExistence type="predicted"/>
<reference evidence="2" key="2">
    <citation type="journal article" date="2015" name="Genome Biol.">
        <title>Comparative genomics of Steinernema reveals deeply conserved gene regulatory networks.</title>
        <authorList>
            <person name="Dillman A.R."/>
            <person name="Macchietto M."/>
            <person name="Porter C.F."/>
            <person name="Rogers A."/>
            <person name="Williams B."/>
            <person name="Antoshechkin I."/>
            <person name="Lee M.M."/>
            <person name="Goodwin Z."/>
            <person name="Lu X."/>
            <person name="Lewis E.E."/>
            <person name="Goodrich-Blair H."/>
            <person name="Stock S.P."/>
            <person name="Adams B.J."/>
            <person name="Sternberg P.W."/>
            <person name="Mortazavi A."/>
        </authorList>
    </citation>
    <scope>NUCLEOTIDE SEQUENCE [LARGE SCALE GENOMIC DNA]</scope>
    <source>
        <strain evidence="2">ALL</strain>
    </source>
</reference>
<reference evidence="2" key="1">
    <citation type="submission" date="2013-11" db="EMBL/GenBank/DDBJ databases">
        <authorList>
            <person name="Sternberg P."/>
            <person name="Dillman A."/>
            <person name="Macchietto M."/>
        </authorList>
    </citation>
    <scope>NUCLEOTIDE SEQUENCE</scope>
    <source>
        <strain evidence="2">ALL</strain>
    </source>
</reference>
<comment type="caution">
    <text evidence="2">The sequence shown here is derived from an EMBL/GenBank/DDBJ whole genome shotgun (WGS) entry which is preliminary data.</text>
</comment>
<feature type="transmembrane region" description="Helical" evidence="1">
    <location>
        <begin position="6"/>
        <end position="26"/>
    </location>
</feature>
<gene>
    <name evidence="2" type="ORF">L596_015306</name>
</gene>
<evidence type="ECO:0000313" key="2">
    <source>
        <dbReference type="EMBL" id="TKR81438.1"/>
    </source>
</evidence>
<dbReference type="OrthoDB" id="10525244at2759"/>
<dbReference type="AlphaFoldDB" id="A0A4U5NET5"/>
<accession>A0A4U5NET5</accession>
<keyword evidence="1" id="KW-0812">Transmembrane</keyword>
<sequence>MRNGCSQLLIFLGMAIVVLVILLLVIPDCKVFAFQQVTERNFLSIYFSNLWEVIKRKFAALKEFFQQEVFEKIRVEVPKLVTKVETEVPKFVQDLHIKEEFQEKTEAIANATTKVKRYFSDWDDQIRNTVTTFRELFIVVAVVFVVGLVAYLYLECSFLRKILLAIPRLIIKIFKDLFKWKNNKKKTTKKEEKVCQGKSGHAHCLV</sequence>
<keyword evidence="1" id="KW-0472">Membrane</keyword>
<reference evidence="2" key="3">
    <citation type="journal article" date="2019" name="G3 (Bethesda)">
        <title>Hybrid Assembly of the Genome of the Entomopathogenic Nematode Steinernema carpocapsae Identifies the X-Chromosome.</title>
        <authorList>
            <person name="Serra L."/>
            <person name="Macchietto M."/>
            <person name="Macias-Munoz A."/>
            <person name="McGill C.J."/>
            <person name="Rodriguez I.M."/>
            <person name="Rodriguez B."/>
            <person name="Murad R."/>
            <person name="Mortazavi A."/>
        </authorList>
    </citation>
    <scope>NUCLEOTIDE SEQUENCE</scope>
    <source>
        <strain evidence="2">ALL</strain>
    </source>
</reference>
<protein>
    <submittedName>
        <fullName evidence="2">Uncharacterized protein</fullName>
    </submittedName>
</protein>
<dbReference type="EMBL" id="AZBU02000004">
    <property type="protein sequence ID" value="TKR81438.1"/>
    <property type="molecule type" value="Genomic_DNA"/>
</dbReference>
<keyword evidence="1" id="KW-1133">Transmembrane helix</keyword>
<evidence type="ECO:0000256" key="1">
    <source>
        <dbReference type="SAM" id="Phobius"/>
    </source>
</evidence>
<organism evidence="2">
    <name type="scientific">Steinernema carpocapsae</name>
    <name type="common">Entomopathogenic nematode</name>
    <dbReference type="NCBI Taxonomy" id="34508"/>
    <lineage>
        <taxon>Eukaryota</taxon>
        <taxon>Metazoa</taxon>
        <taxon>Ecdysozoa</taxon>
        <taxon>Nematoda</taxon>
        <taxon>Chromadorea</taxon>
        <taxon>Rhabditida</taxon>
        <taxon>Tylenchina</taxon>
        <taxon>Panagrolaimomorpha</taxon>
        <taxon>Strongyloidoidea</taxon>
        <taxon>Steinernematidae</taxon>
        <taxon>Steinernema</taxon>
    </lineage>
</organism>